<keyword evidence="1 2" id="KW-0732">Signal</keyword>
<reference evidence="4 5" key="1">
    <citation type="submission" date="2023-07" db="EMBL/GenBank/DDBJ databases">
        <title>Genomic Encyclopedia of Type Strains, Phase IV (KMG-IV): sequencing the most valuable type-strain genomes for metagenomic binning, comparative biology and taxonomic classification.</title>
        <authorList>
            <person name="Goeker M."/>
        </authorList>
    </citation>
    <scope>NUCLEOTIDE SEQUENCE [LARGE SCALE GENOMIC DNA]</scope>
    <source>
        <strain evidence="4 5">DSM 23837</strain>
    </source>
</reference>
<evidence type="ECO:0000256" key="2">
    <source>
        <dbReference type="SAM" id="SignalP"/>
    </source>
</evidence>
<dbReference type="Gene3D" id="2.60.40.1220">
    <property type="match status" value="1"/>
</dbReference>
<dbReference type="PANTHER" id="PTHR43308">
    <property type="entry name" value="OUTER MEMBRANE PROTEIN ALPHA-RELATED"/>
    <property type="match status" value="1"/>
</dbReference>
<evidence type="ECO:0000313" key="4">
    <source>
        <dbReference type="EMBL" id="MDQ0177117.1"/>
    </source>
</evidence>
<dbReference type="RefSeq" id="WP_307230835.1">
    <property type="nucleotide sequence ID" value="NZ_JAUSTT010000018.1"/>
</dbReference>
<sequence>MSFQSKSYRHFLATSMTAALIATAAAPATGLAATEFSDVKEGTAYYGPITELAKAGVVNGYNDGTFKIRGKVKRAEAAQIIAAIRGLDLNASKAPFTDVKQDAWYAKAVNAAFEAGAISGENGKFKPDGKLTRAEFAQMVMAAYDIEPVKNAVHPFTDVKKDAWYESAIATLSSLDLISGKSETTFAPSEHIDRGDLVLLIYKVDQKYGKNQAETPTTPPKKEEEVKSVKALNTTTVEITYKDEVGAIKASDFSIEGLDIKQVTMKQDDDKTVVLTTSKQEGNKTYRVKKAGMEIGTFTGYSAVVPDKLEVANTTQQGIVGKQVTVKADVKMKTAGIPVTFQINAGDHANKSEEIQVLTNADGIAELNYTQYNPGVDDIAVYPTDDPSKRGFAKVFWGMKDILKITAEDNKGTSLNNNESKFYKVTYLDPRTGNPLANETLHITLAENIDVTIDKASRALVNGDTPMQLTNGSVKTMKVMTNMRGEATFTLSGVETKATPIVFVDTAPANNMLDAGDLQHKAETVTFGAAQGAYQISVTRDGSEYAAIGMDGGRKYKVVVKDKNGKAASGERVNIAFNENMDNNPSTNTNAFFIENGIRKEKELTIQLDKNGEGSFIVGSLLENDYATPFLWIDIDSPNSRRGVYDKGEPSKLADIVYFGKGILDNASLNVYRNEYQLKKDEKVNTSDSVIFKFEALNQSGNTLSSHPSLRVTFTVYNAGGEELTVRIGNLSEKTLRPYESYTETIETNRGPGQVYVTPRYNGTTTKVRVEANATTIPATSNELANYLGSHISELTFLSARDIDDTIYTGYVSNIDENKREITFSGKDPISYDGASFFAGGGEISPRSFIDEVNKNKNSYQVTYKKDGDKVTFNIVYPYR</sequence>
<dbReference type="Pfam" id="PF00395">
    <property type="entry name" value="SLH"/>
    <property type="match status" value="3"/>
</dbReference>
<dbReference type="Proteomes" id="UP001223586">
    <property type="component" value="Unassembled WGS sequence"/>
</dbReference>
<feature type="signal peptide" evidence="2">
    <location>
        <begin position="1"/>
        <end position="24"/>
    </location>
</feature>
<dbReference type="InterPro" id="IPR001119">
    <property type="entry name" value="SLH_dom"/>
</dbReference>
<gene>
    <name evidence="4" type="ORF">J2S08_002996</name>
</gene>
<feature type="chain" id="PRO_5045802911" description="SLH domain-containing protein" evidence="2">
    <location>
        <begin position="25"/>
        <end position="880"/>
    </location>
</feature>
<protein>
    <recommendedName>
        <fullName evidence="3">SLH domain-containing protein</fullName>
    </recommendedName>
</protein>
<accession>A0ABT9WV79</accession>
<name>A0ABT9WV79_9BACI</name>
<feature type="domain" description="SLH" evidence="3">
    <location>
        <begin position="92"/>
        <end position="154"/>
    </location>
</feature>
<dbReference type="InterPro" id="IPR014755">
    <property type="entry name" value="Cu-Rt/internalin_Ig-like"/>
</dbReference>
<evidence type="ECO:0000259" key="3">
    <source>
        <dbReference type="PROSITE" id="PS51272"/>
    </source>
</evidence>
<feature type="domain" description="SLH" evidence="3">
    <location>
        <begin position="32"/>
        <end position="91"/>
    </location>
</feature>
<dbReference type="PROSITE" id="PS51272">
    <property type="entry name" value="SLH"/>
    <property type="match status" value="3"/>
</dbReference>
<keyword evidence="5" id="KW-1185">Reference proteome</keyword>
<feature type="domain" description="SLH" evidence="3">
    <location>
        <begin position="155"/>
        <end position="215"/>
    </location>
</feature>
<organism evidence="4 5">
    <name type="scientific">Bacillus chungangensis</name>
    <dbReference type="NCBI Taxonomy" id="587633"/>
    <lineage>
        <taxon>Bacteria</taxon>
        <taxon>Bacillati</taxon>
        <taxon>Bacillota</taxon>
        <taxon>Bacilli</taxon>
        <taxon>Bacillales</taxon>
        <taxon>Bacillaceae</taxon>
        <taxon>Bacillus</taxon>
    </lineage>
</organism>
<evidence type="ECO:0000313" key="5">
    <source>
        <dbReference type="Proteomes" id="UP001223586"/>
    </source>
</evidence>
<proteinExistence type="predicted"/>
<evidence type="ECO:0000256" key="1">
    <source>
        <dbReference type="ARBA" id="ARBA00022729"/>
    </source>
</evidence>
<comment type="caution">
    <text evidence="4">The sequence shown here is derived from an EMBL/GenBank/DDBJ whole genome shotgun (WGS) entry which is preliminary data.</text>
</comment>
<dbReference type="EMBL" id="JAUSTT010000018">
    <property type="protein sequence ID" value="MDQ0177117.1"/>
    <property type="molecule type" value="Genomic_DNA"/>
</dbReference>
<dbReference type="InterPro" id="IPR051465">
    <property type="entry name" value="Cell_Envelope_Struct_Comp"/>
</dbReference>